<dbReference type="InterPro" id="IPR001387">
    <property type="entry name" value="Cro/C1-type_HTH"/>
</dbReference>
<dbReference type="SUPFAM" id="SSF47413">
    <property type="entry name" value="lambda repressor-like DNA-binding domains"/>
    <property type="match status" value="1"/>
</dbReference>
<accession>A0A7Z0WM92</accession>
<gene>
    <name evidence="2" type="ORF">BLA60_16665</name>
</gene>
<dbReference type="Gene3D" id="1.10.260.40">
    <property type="entry name" value="lambda repressor-like DNA-binding domains"/>
    <property type="match status" value="1"/>
</dbReference>
<sequence length="274" mass="30511">MPVGFGGEVERQLIAEEVRALRDKHGLTQDELARRIGFSQSTVKNIESAYRVPTREQAELLDKALDTAGILRRLEARIRAAPISPGFRPFISAEADARTLKTFEHTIIPGLLQTEDYARTLVEAYPGLAEEEVSARVAAKLKRQLVLETEEPPWLWAVVDEQVLHREIGGPEVMAEQLAKLAEFAYRPRVTIQVLSAGRAHTALLGSFVIAELALQPTVAYLDTVLDGQTVQDAAMVEMVKVVFDTIRTEALSGRESKEMIEEGVRQWKQRIAS</sequence>
<name>A0A7Z0WM92_9PSEU</name>
<keyword evidence="3" id="KW-1185">Reference proteome</keyword>
<protein>
    <recommendedName>
        <fullName evidence="1">HTH cro/C1-type domain-containing protein</fullName>
    </recommendedName>
</protein>
<dbReference type="EMBL" id="MSIF01000007">
    <property type="protein sequence ID" value="OLF10091.1"/>
    <property type="molecule type" value="Genomic_DNA"/>
</dbReference>
<dbReference type="InterPro" id="IPR010982">
    <property type="entry name" value="Lambda_DNA-bd_dom_sf"/>
</dbReference>
<feature type="domain" description="HTH cro/C1-type" evidence="1">
    <location>
        <begin position="18"/>
        <end position="71"/>
    </location>
</feature>
<evidence type="ECO:0000313" key="3">
    <source>
        <dbReference type="Proteomes" id="UP000185696"/>
    </source>
</evidence>
<dbReference type="Pfam" id="PF19054">
    <property type="entry name" value="DUF5753"/>
    <property type="match status" value="1"/>
</dbReference>
<evidence type="ECO:0000313" key="2">
    <source>
        <dbReference type="EMBL" id="OLF10091.1"/>
    </source>
</evidence>
<comment type="caution">
    <text evidence="2">The sequence shown here is derived from an EMBL/GenBank/DDBJ whole genome shotgun (WGS) entry which is preliminary data.</text>
</comment>
<dbReference type="InterPro" id="IPR043917">
    <property type="entry name" value="DUF5753"/>
</dbReference>
<dbReference type="SMART" id="SM00530">
    <property type="entry name" value="HTH_XRE"/>
    <property type="match status" value="1"/>
</dbReference>
<reference evidence="2 3" key="1">
    <citation type="submission" date="2016-12" db="EMBL/GenBank/DDBJ databases">
        <title>The draft genome sequence of Actinophytocola xinjiangensis.</title>
        <authorList>
            <person name="Wang W."/>
            <person name="Yuan L."/>
        </authorList>
    </citation>
    <scope>NUCLEOTIDE SEQUENCE [LARGE SCALE GENOMIC DNA]</scope>
    <source>
        <strain evidence="2 3">CGMCC 4.4663</strain>
    </source>
</reference>
<organism evidence="2 3">
    <name type="scientific">Actinophytocola xinjiangensis</name>
    <dbReference type="NCBI Taxonomy" id="485602"/>
    <lineage>
        <taxon>Bacteria</taxon>
        <taxon>Bacillati</taxon>
        <taxon>Actinomycetota</taxon>
        <taxon>Actinomycetes</taxon>
        <taxon>Pseudonocardiales</taxon>
        <taxon>Pseudonocardiaceae</taxon>
    </lineage>
</organism>
<dbReference type="AlphaFoldDB" id="A0A7Z0WM92"/>
<dbReference type="Proteomes" id="UP000185696">
    <property type="component" value="Unassembled WGS sequence"/>
</dbReference>
<evidence type="ECO:0000259" key="1">
    <source>
        <dbReference type="PROSITE" id="PS50943"/>
    </source>
</evidence>
<dbReference type="RefSeq" id="WP_075133811.1">
    <property type="nucleotide sequence ID" value="NZ_MSIF01000007.1"/>
</dbReference>
<proteinExistence type="predicted"/>
<dbReference type="PROSITE" id="PS50943">
    <property type="entry name" value="HTH_CROC1"/>
    <property type="match status" value="1"/>
</dbReference>
<dbReference type="CDD" id="cd00093">
    <property type="entry name" value="HTH_XRE"/>
    <property type="match status" value="1"/>
</dbReference>
<dbReference type="Pfam" id="PF01381">
    <property type="entry name" value="HTH_3"/>
    <property type="match status" value="1"/>
</dbReference>
<dbReference type="GO" id="GO:0003677">
    <property type="term" value="F:DNA binding"/>
    <property type="evidence" value="ECO:0007669"/>
    <property type="project" value="InterPro"/>
</dbReference>